<dbReference type="PANTHER" id="PTHR15286">
    <property type="entry name" value="RAS-ASSOCIATING DOMAIN CONTAINING PROTEIN"/>
    <property type="match status" value="1"/>
</dbReference>
<dbReference type="InterPro" id="IPR000159">
    <property type="entry name" value="RA_dom"/>
</dbReference>
<feature type="region of interest" description="Disordered" evidence="1">
    <location>
        <begin position="78"/>
        <end position="190"/>
    </location>
</feature>
<comment type="caution">
    <text evidence="3">The sequence shown here is derived from an EMBL/GenBank/DDBJ whole genome shotgun (WGS) entry which is preliminary data.</text>
</comment>
<dbReference type="CDD" id="cd16134">
    <property type="entry name" value="RA_RASSF8"/>
    <property type="match status" value="1"/>
</dbReference>
<feature type="compositionally biased region" description="Basic and acidic residues" evidence="1">
    <location>
        <begin position="335"/>
        <end position="349"/>
    </location>
</feature>
<dbReference type="PROSITE" id="PS50200">
    <property type="entry name" value="RA"/>
    <property type="match status" value="1"/>
</dbReference>
<name>A0A0L7LBL8_OPEBR</name>
<feature type="region of interest" description="Disordered" evidence="1">
    <location>
        <begin position="209"/>
        <end position="248"/>
    </location>
</feature>
<sequence length="395" mass="44077">MELKVWVEGIQRIVCGVTETTTCQDVVFALAHATGKMGRFTLIERWRNNERLLAPQEYPLKILMKWGEYSNDIQFILRRSDPGNGQKPPPPTNNSKSPLGNGSQNTSHPMLDNLGSPRMNTTPPFNNNVNTSPGNPVGVVKGVQQAKTPESNSPVMKDVPPYRSRGNRPSHMSPVNVPDENESRSPEAVSYNSQYRELVSLVEALQQQASAADGQLRVSTEQRENKGREQERQVEALQQQASAADGQLRVSTEQSELAKQHEKTIKSEIVLVRSKLAHCETELLQCKNKIRKLMEDIHTEQRGGGRQETRSVHSAGSFQAGALRDGAAAVQEQDTEAHGGHTHRAEGRRQTGDQCWFAQKLAHCETELLQCKNKIRKLMEDIHTEQRGGGRQQET</sequence>
<dbReference type="InterPro" id="IPR033593">
    <property type="entry name" value="N-RASSF"/>
</dbReference>
<feature type="non-terminal residue" evidence="3">
    <location>
        <position position="395"/>
    </location>
</feature>
<feature type="domain" description="Ras-associating" evidence="2">
    <location>
        <begin position="1"/>
        <end position="82"/>
    </location>
</feature>
<dbReference type="STRING" id="104452.A0A0L7LBL8"/>
<dbReference type="AlphaFoldDB" id="A0A0L7LBL8"/>
<evidence type="ECO:0000313" key="3">
    <source>
        <dbReference type="EMBL" id="KOB72611.1"/>
    </source>
</evidence>
<dbReference type="PANTHER" id="PTHR15286:SF6">
    <property type="entry name" value="GH01133P"/>
    <property type="match status" value="1"/>
</dbReference>
<dbReference type="Proteomes" id="UP000037510">
    <property type="component" value="Unassembled WGS sequence"/>
</dbReference>
<dbReference type="EMBL" id="JTDY01001895">
    <property type="protein sequence ID" value="KOB72611.1"/>
    <property type="molecule type" value="Genomic_DNA"/>
</dbReference>
<proteinExistence type="predicted"/>
<dbReference type="Pfam" id="PF21712">
    <property type="entry name" value="RASSF8-10_RA"/>
    <property type="match status" value="1"/>
</dbReference>
<dbReference type="SUPFAM" id="SSF54236">
    <property type="entry name" value="Ubiquitin-like"/>
    <property type="match status" value="1"/>
</dbReference>
<protein>
    <recommendedName>
        <fullName evidence="2">Ras-associating domain-containing protein</fullName>
    </recommendedName>
</protein>
<dbReference type="InterPro" id="IPR029071">
    <property type="entry name" value="Ubiquitin-like_domsf"/>
</dbReference>
<dbReference type="SMART" id="SM00314">
    <property type="entry name" value="RA"/>
    <property type="match status" value="1"/>
</dbReference>
<reference evidence="3 4" key="1">
    <citation type="journal article" date="2015" name="Genome Biol. Evol.">
        <title>The genome of winter moth (Operophtera brumata) provides a genomic perspective on sexual dimorphism and phenology.</title>
        <authorList>
            <person name="Derks M.F."/>
            <person name="Smit S."/>
            <person name="Salis L."/>
            <person name="Schijlen E."/>
            <person name="Bossers A."/>
            <person name="Mateman C."/>
            <person name="Pijl A.S."/>
            <person name="de Ridder D."/>
            <person name="Groenen M.A."/>
            <person name="Visser M.E."/>
            <person name="Megens H.J."/>
        </authorList>
    </citation>
    <scope>NUCLEOTIDE SEQUENCE [LARGE SCALE GENOMIC DNA]</scope>
    <source>
        <strain evidence="3">WM2013NL</strain>
        <tissue evidence="3">Head and thorax</tissue>
    </source>
</reference>
<dbReference type="Gene3D" id="3.10.20.90">
    <property type="entry name" value="Phosphatidylinositol 3-kinase Catalytic Subunit, Chain A, domain 1"/>
    <property type="match status" value="1"/>
</dbReference>
<dbReference type="InterPro" id="IPR048944">
    <property type="entry name" value="RASSF8_RA"/>
</dbReference>
<dbReference type="GO" id="GO:0007165">
    <property type="term" value="P:signal transduction"/>
    <property type="evidence" value="ECO:0007669"/>
    <property type="project" value="InterPro"/>
</dbReference>
<feature type="compositionally biased region" description="Low complexity" evidence="1">
    <location>
        <begin position="120"/>
        <end position="133"/>
    </location>
</feature>
<evidence type="ECO:0000313" key="4">
    <source>
        <dbReference type="Proteomes" id="UP000037510"/>
    </source>
</evidence>
<dbReference type="InterPro" id="IPR048945">
    <property type="entry name" value="RASSF8/10_RA"/>
</dbReference>
<organism evidence="3 4">
    <name type="scientific">Operophtera brumata</name>
    <name type="common">Winter moth</name>
    <name type="synonym">Phalaena brumata</name>
    <dbReference type="NCBI Taxonomy" id="104452"/>
    <lineage>
        <taxon>Eukaryota</taxon>
        <taxon>Metazoa</taxon>
        <taxon>Ecdysozoa</taxon>
        <taxon>Arthropoda</taxon>
        <taxon>Hexapoda</taxon>
        <taxon>Insecta</taxon>
        <taxon>Pterygota</taxon>
        <taxon>Neoptera</taxon>
        <taxon>Endopterygota</taxon>
        <taxon>Lepidoptera</taxon>
        <taxon>Glossata</taxon>
        <taxon>Ditrysia</taxon>
        <taxon>Geometroidea</taxon>
        <taxon>Geometridae</taxon>
        <taxon>Larentiinae</taxon>
        <taxon>Operophtera</taxon>
    </lineage>
</organism>
<keyword evidence="4" id="KW-1185">Reference proteome</keyword>
<feature type="compositionally biased region" description="Polar residues" evidence="1">
    <location>
        <begin position="145"/>
        <end position="154"/>
    </location>
</feature>
<gene>
    <name evidence="3" type="ORF">OBRU01_12005</name>
</gene>
<accession>A0A0L7LBL8</accession>
<evidence type="ECO:0000259" key="2">
    <source>
        <dbReference type="PROSITE" id="PS50200"/>
    </source>
</evidence>
<evidence type="ECO:0000256" key="1">
    <source>
        <dbReference type="SAM" id="MobiDB-lite"/>
    </source>
</evidence>
<feature type="compositionally biased region" description="Basic and acidic residues" evidence="1">
    <location>
        <begin position="220"/>
        <end position="234"/>
    </location>
</feature>
<feature type="region of interest" description="Disordered" evidence="1">
    <location>
        <begin position="323"/>
        <end position="349"/>
    </location>
</feature>